<name>A0A1G6ZES2_9PSEU</name>
<organism evidence="2 3">
    <name type="scientific">Actinokineospora iranica</name>
    <dbReference type="NCBI Taxonomy" id="1271860"/>
    <lineage>
        <taxon>Bacteria</taxon>
        <taxon>Bacillati</taxon>
        <taxon>Actinomycetota</taxon>
        <taxon>Actinomycetes</taxon>
        <taxon>Pseudonocardiales</taxon>
        <taxon>Pseudonocardiaceae</taxon>
        <taxon>Actinokineospora</taxon>
    </lineage>
</organism>
<dbReference type="InterPro" id="IPR037883">
    <property type="entry name" value="Knr4/Smi1-like_sf"/>
</dbReference>
<dbReference type="SUPFAM" id="SSF160631">
    <property type="entry name" value="SMI1/KNR4-like"/>
    <property type="match status" value="1"/>
</dbReference>
<accession>A0A1G6ZES2</accession>
<dbReference type="EMBL" id="FMZZ01000030">
    <property type="protein sequence ID" value="SDE01148.1"/>
    <property type="molecule type" value="Genomic_DNA"/>
</dbReference>
<proteinExistence type="predicted"/>
<dbReference type="OrthoDB" id="3399677at2"/>
<sequence>MNDLAGLLVELGLACQDTIVGCTAAEIEQVRADQGGALPEQYEQFLAVMGRSAGELLRGTDFFYPSILGLPTDGRELLVENDATGLLGDGSTIIGMHQGYELYWLDSAGTLFWYKEGNKTTHRDWPSLLAFLEDQARTQASR</sequence>
<dbReference type="STRING" id="1271860.SAMN05216174_1303"/>
<evidence type="ECO:0000313" key="3">
    <source>
        <dbReference type="Proteomes" id="UP000199501"/>
    </source>
</evidence>
<evidence type="ECO:0000313" key="2">
    <source>
        <dbReference type="EMBL" id="SDE01148.1"/>
    </source>
</evidence>
<dbReference type="AlphaFoldDB" id="A0A1G6ZES2"/>
<feature type="domain" description="Knr4/Smi1-like" evidence="1">
    <location>
        <begin position="21"/>
        <end position="133"/>
    </location>
</feature>
<dbReference type="Pfam" id="PF09346">
    <property type="entry name" value="SMI1_KNR4"/>
    <property type="match status" value="1"/>
</dbReference>
<reference evidence="3" key="1">
    <citation type="submission" date="2016-10" db="EMBL/GenBank/DDBJ databases">
        <authorList>
            <person name="Varghese N."/>
            <person name="Submissions S."/>
        </authorList>
    </citation>
    <scope>NUCLEOTIDE SEQUENCE [LARGE SCALE GENOMIC DNA]</scope>
    <source>
        <strain evidence="3">IBRC-M 10403</strain>
    </source>
</reference>
<dbReference type="RefSeq" id="WP_091457946.1">
    <property type="nucleotide sequence ID" value="NZ_FMZZ01000030.1"/>
</dbReference>
<dbReference type="InterPro" id="IPR018958">
    <property type="entry name" value="Knr4/Smi1-like_dom"/>
</dbReference>
<dbReference type="Proteomes" id="UP000199501">
    <property type="component" value="Unassembled WGS sequence"/>
</dbReference>
<keyword evidence="3" id="KW-1185">Reference proteome</keyword>
<evidence type="ECO:0000259" key="1">
    <source>
        <dbReference type="Pfam" id="PF09346"/>
    </source>
</evidence>
<protein>
    <recommendedName>
        <fullName evidence="1">Knr4/Smi1-like domain-containing protein</fullName>
    </recommendedName>
</protein>
<gene>
    <name evidence="2" type="ORF">SAMN05216174_1303</name>
</gene>